<dbReference type="SFLD" id="SFLDG01082">
    <property type="entry name" value="B12-binding_domain_containing"/>
    <property type="match status" value="1"/>
</dbReference>
<dbReference type="PROSITE" id="PS51918">
    <property type="entry name" value="RADICAL_SAM"/>
    <property type="match status" value="1"/>
</dbReference>
<evidence type="ECO:0000256" key="3">
    <source>
        <dbReference type="ARBA" id="ARBA00022723"/>
    </source>
</evidence>
<accession>A0A1H8AEP8</accession>
<dbReference type="PANTHER" id="PTHR43409">
    <property type="entry name" value="ANAEROBIC MAGNESIUM-PROTOPORPHYRIN IX MONOMETHYL ESTER CYCLASE-RELATED"/>
    <property type="match status" value="1"/>
</dbReference>
<dbReference type="EMBL" id="FOAP01000021">
    <property type="protein sequence ID" value="SEM69322.1"/>
    <property type="molecule type" value="Genomic_DNA"/>
</dbReference>
<sequence>MASNPSVADDNATQPGKDNAGTPAARARRTDVVLLKMPNHNMDYPHLAVPTLTAALRKNFFKVKQQDVNVLLRDFLLTEERLKDLAYRFLPELAKAHIDIPADFDRIRNALVYLHYIDNQIGFARIEQVKQKLQARKYEEVFCDEQESSLASLIFVLTGMLHIVIDLALTHDEAGGEIDNPVTNFLHQKVQEVAALNPRVVGFSVIQIQRKATLWFARRLKPLIQGKIAVGGPDASTFKEEYLKNNDCIDYAFLKEAETTFLEFLRGKPVEQLDGVVFRDAEGNIKVNEPRHDIQLSIFRPDFDDYDLDKFLLPTLPLSTSRGCAFAKCTFCNHYKTYSGYYSNDAVKTVDNIELLVKRYNTRFFHFVDDMLEVNEGTAIAEELIRRNLDVNILTYARFEPQFTDEKILELWHKAGIRVIEWGLESASQEVLKKMIKGVSIRQVQNILDISSQKGIVNKLMLFHNYPGETVDQLKMTVDFLRKNVLDKKVRPFFTVRGKLELRLFTPLEITSRDYSKSPFRKRYERSSSFDSLLGYADEDDYPRKVEYIESFINEMSQYLNKNKIFSTNDENMSLDLLILDLKRRGLETAVTVQ</sequence>
<gene>
    <name evidence="8" type="ORF">SAMN05444354_12143</name>
</gene>
<keyword evidence="3" id="KW-0479">Metal-binding</keyword>
<keyword evidence="5" id="KW-0411">Iron-sulfur</keyword>
<dbReference type="InterPro" id="IPR006638">
    <property type="entry name" value="Elp3/MiaA/NifB-like_rSAM"/>
</dbReference>
<feature type="domain" description="Radical SAM core" evidence="7">
    <location>
        <begin position="310"/>
        <end position="531"/>
    </location>
</feature>
<dbReference type="PANTHER" id="PTHR43409:SF7">
    <property type="entry name" value="BLL1977 PROTEIN"/>
    <property type="match status" value="1"/>
</dbReference>
<dbReference type="SUPFAM" id="SSF102114">
    <property type="entry name" value="Radical SAM enzymes"/>
    <property type="match status" value="1"/>
</dbReference>
<keyword evidence="2" id="KW-0949">S-adenosyl-L-methionine</keyword>
<dbReference type="GO" id="GO:0051536">
    <property type="term" value="F:iron-sulfur cluster binding"/>
    <property type="evidence" value="ECO:0007669"/>
    <property type="project" value="UniProtKB-KW"/>
</dbReference>
<evidence type="ECO:0000256" key="4">
    <source>
        <dbReference type="ARBA" id="ARBA00023004"/>
    </source>
</evidence>
<evidence type="ECO:0000256" key="5">
    <source>
        <dbReference type="ARBA" id="ARBA00023014"/>
    </source>
</evidence>
<organism evidence="8 9">
    <name type="scientific">Stigmatella aurantiaca</name>
    <dbReference type="NCBI Taxonomy" id="41"/>
    <lineage>
        <taxon>Bacteria</taxon>
        <taxon>Pseudomonadati</taxon>
        <taxon>Myxococcota</taxon>
        <taxon>Myxococcia</taxon>
        <taxon>Myxococcales</taxon>
        <taxon>Cystobacterineae</taxon>
        <taxon>Archangiaceae</taxon>
        <taxon>Stigmatella</taxon>
    </lineage>
</organism>
<dbReference type="Gene3D" id="3.40.50.280">
    <property type="entry name" value="Cobalamin-binding domain"/>
    <property type="match status" value="1"/>
</dbReference>
<dbReference type="GO" id="GO:0046872">
    <property type="term" value="F:metal ion binding"/>
    <property type="evidence" value="ECO:0007669"/>
    <property type="project" value="UniProtKB-KW"/>
</dbReference>
<keyword evidence="4" id="KW-0408">Iron</keyword>
<evidence type="ECO:0000259" key="7">
    <source>
        <dbReference type="PROSITE" id="PS51918"/>
    </source>
</evidence>
<dbReference type="InterPro" id="IPR051198">
    <property type="entry name" value="BchE-like"/>
</dbReference>
<dbReference type="Proteomes" id="UP000182719">
    <property type="component" value="Unassembled WGS sequence"/>
</dbReference>
<dbReference type="RefSeq" id="WP_245768921.1">
    <property type="nucleotide sequence ID" value="NZ_FOAP01000021.1"/>
</dbReference>
<evidence type="ECO:0000256" key="2">
    <source>
        <dbReference type="ARBA" id="ARBA00022691"/>
    </source>
</evidence>
<feature type="compositionally biased region" description="Polar residues" evidence="6">
    <location>
        <begin position="1"/>
        <end position="16"/>
    </location>
</feature>
<comment type="cofactor">
    <cofactor evidence="1">
        <name>[4Fe-4S] cluster</name>
        <dbReference type="ChEBI" id="CHEBI:49883"/>
    </cofactor>
</comment>
<feature type="region of interest" description="Disordered" evidence="6">
    <location>
        <begin position="1"/>
        <end position="25"/>
    </location>
</feature>
<dbReference type="SFLD" id="SFLDS00029">
    <property type="entry name" value="Radical_SAM"/>
    <property type="match status" value="1"/>
</dbReference>
<dbReference type="InterPro" id="IPR023404">
    <property type="entry name" value="rSAM_horseshoe"/>
</dbReference>
<evidence type="ECO:0000313" key="8">
    <source>
        <dbReference type="EMBL" id="SEM69322.1"/>
    </source>
</evidence>
<dbReference type="GO" id="GO:0003824">
    <property type="term" value="F:catalytic activity"/>
    <property type="evidence" value="ECO:0007669"/>
    <property type="project" value="InterPro"/>
</dbReference>
<reference evidence="9" key="1">
    <citation type="submission" date="2016-10" db="EMBL/GenBank/DDBJ databases">
        <authorList>
            <person name="Varghese N."/>
            <person name="Submissions S."/>
        </authorList>
    </citation>
    <scope>NUCLEOTIDE SEQUENCE [LARGE SCALE GENOMIC DNA]</scope>
    <source>
        <strain evidence="9">DSM 17044</strain>
    </source>
</reference>
<dbReference type="InterPro" id="IPR058240">
    <property type="entry name" value="rSAM_sf"/>
</dbReference>
<dbReference type="Gene3D" id="3.80.30.20">
    <property type="entry name" value="tm_1862 like domain"/>
    <property type="match status" value="1"/>
</dbReference>
<dbReference type="Pfam" id="PF04055">
    <property type="entry name" value="Radical_SAM"/>
    <property type="match status" value="1"/>
</dbReference>
<evidence type="ECO:0000313" key="9">
    <source>
        <dbReference type="Proteomes" id="UP000182719"/>
    </source>
</evidence>
<protein>
    <submittedName>
        <fullName evidence="8">B12 binding domain-containing protein</fullName>
    </submittedName>
</protein>
<dbReference type="SMART" id="SM00729">
    <property type="entry name" value="Elp3"/>
    <property type="match status" value="1"/>
</dbReference>
<evidence type="ECO:0000256" key="1">
    <source>
        <dbReference type="ARBA" id="ARBA00001966"/>
    </source>
</evidence>
<evidence type="ECO:0000256" key="6">
    <source>
        <dbReference type="SAM" id="MobiDB-lite"/>
    </source>
</evidence>
<keyword evidence="9" id="KW-1185">Reference proteome</keyword>
<proteinExistence type="predicted"/>
<dbReference type="AlphaFoldDB" id="A0A1H8AEP8"/>
<name>A0A1H8AEP8_STIAU</name>
<dbReference type="InterPro" id="IPR007197">
    <property type="entry name" value="rSAM"/>
</dbReference>